<feature type="domain" description="Galactose-1-phosphate uridyl transferase N-terminal" evidence="11">
    <location>
        <begin position="87"/>
        <end position="248"/>
    </location>
</feature>
<dbReference type="AlphaFoldDB" id="A0A934J205"/>
<evidence type="ECO:0000313" key="14">
    <source>
        <dbReference type="Proteomes" id="UP000640274"/>
    </source>
</evidence>
<evidence type="ECO:0000313" key="13">
    <source>
        <dbReference type="EMBL" id="MBJ6361335.1"/>
    </source>
</evidence>
<evidence type="ECO:0000256" key="2">
    <source>
        <dbReference type="ARBA" id="ARBA00004496"/>
    </source>
</evidence>
<dbReference type="PANTHER" id="PTHR39191">
    <property type="entry name" value="GALACTOSE-1-PHOSPHATE URIDYLYLTRANSFERASE"/>
    <property type="match status" value="1"/>
</dbReference>
<keyword evidence="5 10" id="KW-0963">Cytoplasm</keyword>
<dbReference type="Pfam" id="PF02744">
    <property type="entry name" value="GalP_UDP_tr_C"/>
    <property type="match status" value="1"/>
</dbReference>
<dbReference type="PIRSF" id="PIRSF006005">
    <property type="entry name" value="GalT_BS"/>
    <property type="match status" value="1"/>
</dbReference>
<dbReference type="GO" id="GO:0006012">
    <property type="term" value="P:galactose metabolic process"/>
    <property type="evidence" value="ECO:0007669"/>
    <property type="project" value="UniProtKB-UniRule"/>
</dbReference>
<reference evidence="13" key="1">
    <citation type="submission" date="2020-12" db="EMBL/GenBank/DDBJ databases">
        <authorList>
            <person name="Huq M.A."/>
        </authorList>
    </citation>
    <scope>NUCLEOTIDE SEQUENCE</scope>
    <source>
        <strain evidence="13">MAHUQ-46</strain>
    </source>
</reference>
<dbReference type="Pfam" id="PF01087">
    <property type="entry name" value="GalP_UDP_transf"/>
    <property type="match status" value="1"/>
</dbReference>
<comment type="catalytic activity">
    <reaction evidence="1 10">
        <text>alpha-D-galactose 1-phosphate + UDP-alpha-D-glucose = alpha-D-glucose 1-phosphate + UDP-alpha-D-galactose</text>
        <dbReference type="Rhea" id="RHEA:13989"/>
        <dbReference type="ChEBI" id="CHEBI:58336"/>
        <dbReference type="ChEBI" id="CHEBI:58601"/>
        <dbReference type="ChEBI" id="CHEBI:58885"/>
        <dbReference type="ChEBI" id="CHEBI:66914"/>
        <dbReference type="EC" id="2.7.7.12"/>
    </reaction>
</comment>
<dbReference type="InterPro" id="IPR005850">
    <property type="entry name" value="GalP_Utransf_C"/>
</dbReference>
<evidence type="ECO:0000259" key="12">
    <source>
        <dbReference type="Pfam" id="PF02744"/>
    </source>
</evidence>
<dbReference type="Proteomes" id="UP000640274">
    <property type="component" value="Unassembled WGS sequence"/>
</dbReference>
<dbReference type="EMBL" id="JAELUP010000024">
    <property type="protein sequence ID" value="MBJ6361335.1"/>
    <property type="molecule type" value="Genomic_DNA"/>
</dbReference>
<dbReference type="InterPro" id="IPR005849">
    <property type="entry name" value="GalP_Utransf_N"/>
</dbReference>
<keyword evidence="7 10" id="KW-0548">Nucleotidyltransferase</keyword>
<evidence type="ECO:0000256" key="7">
    <source>
        <dbReference type="ARBA" id="ARBA00022695"/>
    </source>
</evidence>
<gene>
    <name evidence="10" type="primary">galT</name>
    <name evidence="13" type="ORF">JFN88_08460</name>
</gene>
<name>A0A934J205_9BACL</name>
<dbReference type="NCBIfam" id="NF003629">
    <property type="entry name" value="PRK05270.1-2"/>
    <property type="match status" value="1"/>
</dbReference>
<evidence type="ECO:0000256" key="1">
    <source>
        <dbReference type="ARBA" id="ARBA00001107"/>
    </source>
</evidence>
<comment type="subcellular location">
    <subcellularLocation>
        <location evidence="2 10">Cytoplasm</location>
    </subcellularLocation>
</comment>
<dbReference type="EC" id="2.7.7.12" evidence="10"/>
<evidence type="ECO:0000256" key="5">
    <source>
        <dbReference type="ARBA" id="ARBA00022490"/>
    </source>
</evidence>
<dbReference type="PANTHER" id="PTHR39191:SF1">
    <property type="entry name" value="DUF4922 DOMAIN-CONTAINING PROTEIN"/>
    <property type="match status" value="1"/>
</dbReference>
<protein>
    <recommendedName>
        <fullName evidence="10">Galactose-1-phosphate uridylyltransferase</fullName>
        <shortName evidence="10">Gal-1-P uridylyltransferase</shortName>
        <ecNumber evidence="10">2.7.7.12</ecNumber>
    </recommendedName>
    <alternativeName>
        <fullName evidence="10">UDP-glucose--hexose-1-phosphate uridylyltransferase</fullName>
    </alternativeName>
</protein>
<comment type="pathway">
    <text evidence="3 10">Carbohydrate metabolism; galactose metabolism.</text>
</comment>
<evidence type="ECO:0000259" key="11">
    <source>
        <dbReference type="Pfam" id="PF01087"/>
    </source>
</evidence>
<evidence type="ECO:0000256" key="8">
    <source>
        <dbReference type="ARBA" id="ARBA00023144"/>
    </source>
</evidence>
<keyword evidence="14" id="KW-1185">Reference proteome</keyword>
<evidence type="ECO:0000256" key="10">
    <source>
        <dbReference type="HAMAP-Rule" id="MF_00571"/>
    </source>
</evidence>
<evidence type="ECO:0000256" key="9">
    <source>
        <dbReference type="ARBA" id="ARBA00023277"/>
    </source>
</evidence>
<keyword evidence="6 10" id="KW-0808">Transferase</keyword>
<evidence type="ECO:0000256" key="4">
    <source>
        <dbReference type="ARBA" id="ARBA00008706"/>
    </source>
</evidence>
<dbReference type="RefSeq" id="WP_199018881.1">
    <property type="nucleotide sequence ID" value="NZ_JAELUP010000024.1"/>
</dbReference>
<dbReference type="GO" id="GO:0005737">
    <property type="term" value="C:cytoplasm"/>
    <property type="evidence" value="ECO:0007669"/>
    <property type="project" value="UniProtKB-SubCell"/>
</dbReference>
<proteinExistence type="inferred from homology"/>
<keyword evidence="8 10" id="KW-0299">Galactose metabolism</keyword>
<evidence type="ECO:0000256" key="6">
    <source>
        <dbReference type="ARBA" id="ARBA00022679"/>
    </source>
</evidence>
<comment type="caution">
    <text evidence="13">The sequence shown here is derived from an EMBL/GenBank/DDBJ whole genome shotgun (WGS) entry which is preliminary data.</text>
</comment>
<dbReference type="InterPro" id="IPR000766">
    <property type="entry name" value="GalP_uridyl_Trfase_II"/>
</dbReference>
<keyword evidence="9 10" id="KW-0119">Carbohydrate metabolism</keyword>
<sequence length="531" mass="59905">MNHDVTVTKTEEAFAAQALEQIEQLVRFARKQHLIASSDTAFVRNALLDLFHFAEPYEGYVTDQVPEHPQDALEVLLSYGALIGLIPDNTTTWRDLLDARIMGLLMPRPSETAERFRKMSEQEGVIRATDDFYSLNVNSNYIRMDRIAKNQQWAYHSDFGDLEITINLSKPEKDPKEIALLKTMPQAHYPKCLLCRENVGYAGRANHPARQNLRVIPLSLQGEAWFFQYSPYVYYNEHSIVLSGEHTPMKISGKTFARLLDFIDQFPHYFIGSNADLPIVGGSILNHDHFQAGRHTFAMQKAAIEQTFRHPQLPGVKFGTVKWPMSVVRLQGADKQEMLKAAELIMTAWNGYSDQQAEVAAWTEHESGERTPHNTVTPIARLVADGYEMDLVLRNNRTSEEHPDGIFHPHQHLHHIKKENIGLIEVMGLAVLPGRLQSELEQIGAYLTGEVLVDESLQDAAHPLRQHAAWIGTLLEKYGTSLSAGEARQALQAEVGGKFMEVLQDAGIYKRTAKGQEAFQRFMLASGLIEA</sequence>
<organism evidence="13 14">
    <name type="scientific">Paenibacillus roseus</name>
    <dbReference type="NCBI Taxonomy" id="2798579"/>
    <lineage>
        <taxon>Bacteria</taxon>
        <taxon>Bacillati</taxon>
        <taxon>Bacillota</taxon>
        <taxon>Bacilli</taxon>
        <taxon>Bacillales</taxon>
        <taxon>Paenibacillaceae</taxon>
        <taxon>Paenibacillus</taxon>
    </lineage>
</organism>
<evidence type="ECO:0000256" key="3">
    <source>
        <dbReference type="ARBA" id="ARBA00004947"/>
    </source>
</evidence>
<accession>A0A934J205</accession>
<dbReference type="GO" id="GO:0008108">
    <property type="term" value="F:UDP-glucose:hexose-1-phosphate uridylyltransferase activity"/>
    <property type="evidence" value="ECO:0007669"/>
    <property type="project" value="UniProtKB-UniRule"/>
</dbReference>
<comment type="similarity">
    <text evidence="4 10">Belongs to the galactose-1-phosphate uridylyltransferase type 2 family.</text>
</comment>
<feature type="domain" description="Galactose-1-phosphate uridyl transferase C-terminal" evidence="12">
    <location>
        <begin position="264"/>
        <end position="446"/>
    </location>
</feature>
<dbReference type="HAMAP" id="MF_00571">
    <property type="entry name" value="GalP_UDP_trans"/>
    <property type="match status" value="1"/>
</dbReference>